<dbReference type="AlphaFoldDB" id="A0A932HZ85"/>
<dbReference type="Gene3D" id="1.10.3020.20">
    <property type="match status" value="1"/>
</dbReference>
<dbReference type="SUPFAM" id="SSF49785">
    <property type="entry name" value="Galactose-binding domain-like"/>
    <property type="match status" value="1"/>
</dbReference>
<dbReference type="Pfam" id="PF08530">
    <property type="entry name" value="PepX_C"/>
    <property type="match status" value="1"/>
</dbReference>
<dbReference type="PANTHER" id="PTHR43056">
    <property type="entry name" value="PEPTIDASE S9 PROLYL OLIGOPEPTIDASE"/>
    <property type="match status" value="1"/>
</dbReference>
<dbReference type="Pfam" id="PF02129">
    <property type="entry name" value="Peptidase_S15"/>
    <property type="match status" value="1"/>
</dbReference>
<name>A0A932HZ85_UNCTE</name>
<dbReference type="InterPro" id="IPR050585">
    <property type="entry name" value="Xaa-Pro_dipeptidyl-ppase/CocE"/>
</dbReference>
<evidence type="ECO:0000313" key="4">
    <source>
        <dbReference type="Proteomes" id="UP000782312"/>
    </source>
</evidence>
<evidence type="ECO:0000259" key="2">
    <source>
        <dbReference type="SMART" id="SM00939"/>
    </source>
</evidence>
<dbReference type="GO" id="GO:0008239">
    <property type="term" value="F:dipeptidyl-peptidase activity"/>
    <property type="evidence" value="ECO:0007669"/>
    <property type="project" value="InterPro"/>
</dbReference>
<dbReference type="InterPro" id="IPR013736">
    <property type="entry name" value="Xaa-Pro_dipept_C"/>
</dbReference>
<accession>A0A932HZ85</accession>
<comment type="caution">
    <text evidence="3">The sequence shown here is derived from an EMBL/GenBank/DDBJ whole genome shotgun (WGS) entry which is preliminary data.</text>
</comment>
<feature type="domain" description="Xaa-Pro dipeptidyl-peptidase C-terminal" evidence="2">
    <location>
        <begin position="309"/>
        <end position="563"/>
    </location>
</feature>
<dbReference type="InterPro" id="IPR005674">
    <property type="entry name" value="CocE/Ser_esterase"/>
</dbReference>
<dbReference type="InterPro" id="IPR008979">
    <property type="entry name" value="Galactose-bd-like_sf"/>
</dbReference>
<dbReference type="NCBIfam" id="TIGR00976">
    <property type="entry name" value="CocE_NonD"/>
    <property type="match status" value="1"/>
</dbReference>
<organism evidence="3 4">
    <name type="scientific">Tectimicrobiota bacterium</name>
    <dbReference type="NCBI Taxonomy" id="2528274"/>
    <lineage>
        <taxon>Bacteria</taxon>
        <taxon>Pseudomonadati</taxon>
        <taxon>Nitrospinota/Tectimicrobiota group</taxon>
        <taxon>Candidatus Tectimicrobiota</taxon>
    </lineage>
</organism>
<dbReference type="EMBL" id="JACPUR010000014">
    <property type="protein sequence ID" value="MBI3127040.1"/>
    <property type="molecule type" value="Genomic_DNA"/>
</dbReference>
<gene>
    <name evidence="3" type="ORF">HYZ11_05505</name>
</gene>
<reference evidence="3" key="1">
    <citation type="submission" date="2020-07" db="EMBL/GenBank/DDBJ databases">
        <title>Huge and variable diversity of episymbiotic CPR bacteria and DPANN archaea in groundwater ecosystems.</title>
        <authorList>
            <person name="He C.Y."/>
            <person name="Keren R."/>
            <person name="Whittaker M."/>
            <person name="Farag I.F."/>
            <person name="Doudna J."/>
            <person name="Cate J.H.D."/>
            <person name="Banfield J.F."/>
        </authorList>
    </citation>
    <scope>NUCLEOTIDE SEQUENCE</scope>
    <source>
        <strain evidence="3">NC_groundwater_763_Ag_S-0.2um_68_21</strain>
    </source>
</reference>
<protein>
    <submittedName>
        <fullName evidence="3">CocE/NonD family hydrolase</fullName>
    </submittedName>
</protein>
<dbReference type="SUPFAM" id="SSF53474">
    <property type="entry name" value="alpha/beta-Hydrolases"/>
    <property type="match status" value="1"/>
</dbReference>
<dbReference type="SMART" id="SM00939">
    <property type="entry name" value="PepX_C"/>
    <property type="match status" value="1"/>
</dbReference>
<dbReference type="InterPro" id="IPR029058">
    <property type="entry name" value="AB_hydrolase_fold"/>
</dbReference>
<dbReference type="PANTHER" id="PTHR43056:SF10">
    <property type="entry name" value="COCE_NOND FAMILY, PUTATIVE (AFU_ORTHOLOGUE AFUA_7G00600)-RELATED"/>
    <property type="match status" value="1"/>
</dbReference>
<evidence type="ECO:0000313" key="3">
    <source>
        <dbReference type="EMBL" id="MBI3127040.1"/>
    </source>
</evidence>
<sequence>MRIDWDVPIQMDDKVVLRADVYRPIKGGKYPVIMTYGPYGKWLHFEDLYTDQWRRMAEEHPDVPSGSTNKYQNWEVVDPEKWVPDGYAVVRVDSRGAGRSPGLLDIWSAREAKDFHDCIEWGAKQPWSSGKVGLNGISYYAMNQWQVAALQPPHLAAICIWEGAADYYRDLSHHGGILCTFGRTWFPSQVIRVQHGKGSRGYRSRMNGDWVAGPAELTEEQLGASRRDFYPDCVSNPLATDGYWTSRMPDWSKVQVPLLSAGNWGGQGLHPRGNIEGFVRSASRQKWLEMHGIEHWTHFYTDYGVSLQKKFFGHFLKGEKTGWDKQPKVVLQVRHPGEKFAERAEGEWPLKRTKWTKFYLDPAGAALTTKAGASGKVSYGGLGEGVTFLTAPLKEDTEITGPIAAKLFVSSSTRDADLFLILRAFDPNMKEITFMGALDPHTPIAQGWLRASHRKLDKELSLPWRPYHTHDEVQPLKPGQVYELDVEVWVTSIVVPAGHRIGLTVRGKDYEWPGGGAKGLGTLGEVFTGVGPFKHDDPQDRPPEVFGGKVTIHAGKGRASHILLPVIPAKRGK</sequence>
<dbReference type="Gene3D" id="2.60.120.260">
    <property type="entry name" value="Galactose-binding domain-like"/>
    <property type="match status" value="1"/>
</dbReference>
<evidence type="ECO:0000256" key="1">
    <source>
        <dbReference type="ARBA" id="ARBA00022801"/>
    </source>
</evidence>
<dbReference type="InterPro" id="IPR000383">
    <property type="entry name" value="Xaa-Pro-like_dom"/>
</dbReference>
<proteinExistence type="predicted"/>
<keyword evidence="1 3" id="KW-0378">Hydrolase</keyword>
<dbReference type="Proteomes" id="UP000782312">
    <property type="component" value="Unassembled WGS sequence"/>
</dbReference>
<dbReference type="Gene3D" id="3.40.50.1820">
    <property type="entry name" value="alpha/beta hydrolase"/>
    <property type="match status" value="1"/>
</dbReference>